<dbReference type="Proteomes" id="UP000184782">
    <property type="component" value="Unassembled WGS sequence"/>
</dbReference>
<feature type="chain" id="PRO_5012726452" evidence="1">
    <location>
        <begin position="20"/>
        <end position="120"/>
    </location>
</feature>
<sequence length="120" mass="14434">MKKQLILFLLIFISFKNFGQNNSCNENLRFKEAFFCHIKIVESNIAISQDETFRKSVIFIYNYAPVSVEHIMNYSRTYPIGVFKKDKIEWLKWYEENKCENIQIKTTYIIPEVYQLSNNK</sequence>
<dbReference type="EMBL" id="FSRQ01000002">
    <property type="protein sequence ID" value="SIO14761.1"/>
    <property type="molecule type" value="Genomic_DNA"/>
</dbReference>
<evidence type="ECO:0000313" key="2">
    <source>
        <dbReference type="EMBL" id="SIO14761.1"/>
    </source>
</evidence>
<keyword evidence="1" id="KW-0732">Signal</keyword>
<evidence type="ECO:0000256" key="1">
    <source>
        <dbReference type="SAM" id="SignalP"/>
    </source>
</evidence>
<dbReference type="RefSeq" id="WP_074230382.1">
    <property type="nucleotide sequence ID" value="NZ_FSRQ01000002.1"/>
</dbReference>
<feature type="signal peptide" evidence="1">
    <location>
        <begin position="1"/>
        <end position="19"/>
    </location>
</feature>
<name>A0A1N6H4L6_9FLAO</name>
<proteinExistence type="predicted"/>
<evidence type="ECO:0000313" key="3">
    <source>
        <dbReference type="Proteomes" id="UP000184782"/>
    </source>
</evidence>
<protein>
    <submittedName>
        <fullName evidence="2">Uncharacterized protein</fullName>
    </submittedName>
</protein>
<gene>
    <name evidence="2" type="ORF">SAMN05421769_2205</name>
</gene>
<accession>A0A1N6H4L6</accession>
<dbReference type="AlphaFoldDB" id="A0A1N6H4L6"/>
<dbReference type="OrthoDB" id="1274362at2"/>
<organism evidence="2 3">
    <name type="scientific">Chryseobacterium scophthalmum</name>
    <dbReference type="NCBI Taxonomy" id="59733"/>
    <lineage>
        <taxon>Bacteria</taxon>
        <taxon>Pseudomonadati</taxon>
        <taxon>Bacteroidota</taxon>
        <taxon>Flavobacteriia</taxon>
        <taxon>Flavobacteriales</taxon>
        <taxon>Weeksellaceae</taxon>
        <taxon>Chryseobacterium group</taxon>
        <taxon>Chryseobacterium</taxon>
    </lineage>
</organism>
<keyword evidence="3" id="KW-1185">Reference proteome</keyword>
<reference evidence="3" key="1">
    <citation type="submission" date="2016-12" db="EMBL/GenBank/DDBJ databases">
        <authorList>
            <person name="Varghese N."/>
            <person name="Submissions S."/>
        </authorList>
    </citation>
    <scope>NUCLEOTIDE SEQUENCE [LARGE SCALE GENOMIC DNA]</scope>
    <source>
        <strain evidence="3">DSM 16779</strain>
    </source>
</reference>